<accession>A0A1B8P1S4</accession>
<dbReference type="AlphaFoldDB" id="A0A1B8P1S4"/>
<dbReference type="Proteomes" id="UP000092504">
    <property type="component" value="Unassembled WGS sequence"/>
</dbReference>
<name>A0A1B8P1S4_HALEL</name>
<dbReference type="EMBL" id="MAJD01000001">
    <property type="protein sequence ID" value="OBX36143.1"/>
    <property type="molecule type" value="Genomic_DNA"/>
</dbReference>
<keyword evidence="1" id="KW-1133">Transmembrane helix</keyword>
<organism evidence="2 3">
    <name type="scientific">Halomonas elongata</name>
    <dbReference type="NCBI Taxonomy" id="2746"/>
    <lineage>
        <taxon>Bacteria</taxon>
        <taxon>Pseudomonadati</taxon>
        <taxon>Pseudomonadota</taxon>
        <taxon>Gammaproteobacteria</taxon>
        <taxon>Oceanospirillales</taxon>
        <taxon>Halomonadaceae</taxon>
        <taxon>Halomonas</taxon>
    </lineage>
</organism>
<gene>
    <name evidence="2" type="ORF">A8U91_00480</name>
</gene>
<evidence type="ECO:0000256" key="1">
    <source>
        <dbReference type="SAM" id="Phobius"/>
    </source>
</evidence>
<proteinExistence type="predicted"/>
<evidence type="ECO:0000313" key="3">
    <source>
        <dbReference type="Proteomes" id="UP000092504"/>
    </source>
</evidence>
<sequence>MPRISPAAAGGRNVCAFLDTIAHAEIEGLLAQVLDRLTRMEERQNAQSAQIAEQSSRIRELELANANTSALKGRWVAVGAVALVALGAIGGFLSRIVAPGILE</sequence>
<comment type="caution">
    <text evidence="2">The sequence shown here is derived from an EMBL/GenBank/DDBJ whole genome shotgun (WGS) entry which is preliminary data.</text>
</comment>
<feature type="transmembrane region" description="Helical" evidence="1">
    <location>
        <begin position="75"/>
        <end position="98"/>
    </location>
</feature>
<evidence type="ECO:0000313" key="2">
    <source>
        <dbReference type="EMBL" id="OBX36143.1"/>
    </source>
</evidence>
<keyword evidence="1" id="KW-0472">Membrane</keyword>
<keyword evidence="1" id="KW-0812">Transmembrane</keyword>
<protein>
    <submittedName>
        <fullName evidence="2">Uncharacterized protein</fullName>
    </submittedName>
</protein>
<reference evidence="2 3" key="1">
    <citation type="submission" date="2016-06" db="EMBL/GenBank/DDBJ databases">
        <title>Genome sequence of halotolerant plant growth promoting strain of Halomonas elongata HEK1 isolated from salterns of Rann of Kutch, Gujarat, India.</title>
        <authorList>
            <person name="Gaba S."/>
            <person name="Singh R.N."/>
            <person name="Abrol S."/>
            <person name="Kaushik R."/>
            <person name="Saxena A.K."/>
        </authorList>
    </citation>
    <scope>NUCLEOTIDE SEQUENCE [LARGE SCALE GENOMIC DNA]</scope>
    <source>
        <strain evidence="2 3">HEK1</strain>
    </source>
</reference>